<keyword evidence="2" id="KW-1185">Reference proteome</keyword>
<organism evidence="1 2">
    <name type="scientific">Levilactobacillus lanxiensis</name>
    <dbReference type="NCBI Taxonomy" id="2799568"/>
    <lineage>
        <taxon>Bacteria</taxon>
        <taxon>Bacillati</taxon>
        <taxon>Bacillota</taxon>
        <taxon>Bacilli</taxon>
        <taxon>Lactobacillales</taxon>
        <taxon>Lactobacillaceae</taxon>
        <taxon>Levilactobacillus</taxon>
    </lineage>
</organism>
<protein>
    <recommendedName>
        <fullName evidence="3">TPR repeat-containing protein</fullName>
    </recommendedName>
</protein>
<name>A0ABW4D4N4_9LACO</name>
<gene>
    <name evidence="1" type="ORF">ACFQ44_12940</name>
</gene>
<dbReference type="Proteomes" id="UP001597189">
    <property type="component" value="Unassembled WGS sequence"/>
</dbReference>
<proteinExistence type="predicted"/>
<evidence type="ECO:0000313" key="1">
    <source>
        <dbReference type="EMBL" id="MFD1456564.1"/>
    </source>
</evidence>
<evidence type="ECO:0008006" key="3">
    <source>
        <dbReference type="Google" id="ProtNLM"/>
    </source>
</evidence>
<comment type="caution">
    <text evidence="1">The sequence shown here is derived from an EMBL/GenBank/DDBJ whole genome shotgun (WGS) entry which is preliminary data.</text>
</comment>
<reference evidence="2" key="1">
    <citation type="journal article" date="2019" name="Int. J. Syst. Evol. Microbiol.">
        <title>The Global Catalogue of Microorganisms (GCM) 10K type strain sequencing project: providing services to taxonomists for standard genome sequencing and annotation.</title>
        <authorList>
            <consortium name="The Broad Institute Genomics Platform"/>
            <consortium name="The Broad Institute Genome Sequencing Center for Infectious Disease"/>
            <person name="Wu L."/>
            <person name="Ma J."/>
        </authorList>
    </citation>
    <scope>NUCLEOTIDE SEQUENCE [LARGE SCALE GENOMIC DNA]</scope>
    <source>
        <strain evidence="2">CCM 8979</strain>
    </source>
</reference>
<sequence length="321" mass="36411">MSNFPSPAARDEAYQKAVAAFESRQWSLASDLFETLYQDQQTPELNRYVVASLYHNEKYLMAEQYAAEQNGIYLTSAKDFQLRLDVALKNQQFIFAREFCALAAAETWRAGGLAQIEAAEAASTETLAATQRVIAKQFYHLGDVPFNEQRERLEHARQLPLAMYLQGVQYLLVDPFLHPLLRADLLEGLMRLHVDQTVKLHWLDDQTYTVAVKDLQPVGTSKAAVAFQKYLQEDLGQRDPMLAANLQQTITLQLMMLYPFIDRTITDPVSWAQTIAGLPLTTAVSEEMIKEMQDWQTTLNRFVAELFGAIGGQNPENPENE</sequence>
<dbReference type="RefSeq" id="WP_203646896.1">
    <property type="nucleotide sequence ID" value="NZ_BOLN01000012.1"/>
</dbReference>
<dbReference type="EMBL" id="JBHTOD010000012">
    <property type="protein sequence ID" value="MFD1456564.1"/>
    <property type="molecule type" value="Genomic_DNA"/>
</dbReference>
<evidence type="ECO:0000313" key="2">
    <source>
        <dbReference type="Proteomes" id="UP001597189"/>
    </source>
</evidence>
<accession>A0ABW4D4N4</accession>